<keyword evidence="2 5" id="KW-0812">Transmembrane</keyword>
<dbReference type="RefSeq" id="WP_340605529.1">
    <property type="nucleotide sequence ID" value="NZ_JBBMXV010000006.1"/>
</dbReference>
<evidence type="ECO:0000313" key="7">
    <source>
        <dbReference type="EMBL" id="MFC6906950.1"/>
    </source>
</evidence>
<accession>A0ABD5V691</accession>
<proteinExistence type="predicted"/>
<evidence type="ECO:0000313" key="8">
    <source>
        <dbReference type="Proteomes" id="UP001596312"/>
    </source>
</evidence>
<comment type="subcellular location">
    <subcellularLocation>
        <location evidence="1">Membrane</location>
        <topology evidence="1">Multi-pass membrane protein</topology>
    </subcellularLocation>
</comment>
<dbReference type="InterPro" id="IPR013525">
    <property type="entry name" value="ABC2_TM"/>
</dbReference>
<keyword evidence="4 5" id="KW-0472">Membrane</keyword>
<feature type="transmembrane region" description="Helical" evidence="5">
    <location>
        <begin position="109"/>
        <end position="134"/>
    </location>
</feature>
<dbReference type="AlphaFoldDB" id="A0ABD5V691"/>
<dbReference type="InterPro" id="IPR051784">
    <property type="entry name" value="Nod_factor_ABC_transporter"/>
</dbReference>
<gene>
    <name evidence="7" type="ORF">ACFQGH_17295</name>
</gene>
<evidence type="ECO:0000256" key="1">
    <source>
        <dbReference type="ARBA" id="ARBA00004141"/>
    </source>
</evidence>
<feature type="transmembrane region" description="Helical" evidence="5">
    <location>
        <begin position="190"/>
        <end position="213"/>
    </location>
</feature>
<evidence type="ECO:0000256" key="3">
    <source>
        <dbReference type="ARBA" id="ARBA00022989"/>
    </source>
</evidence>
<feature type="transmembrane region" description="Helical" evidence="5">
    <location>
        <begin position="141"/>
        <end position="158"/>
    </location>
</feature>
<dbReference type="PANTHER" id="PTHR43229">
    <property type="entry name" value="NODULATION PROTEIN J"/>
    <property type="match status" value="1"/>
</dbReference>
<feature type="domain" description="ABC-2 type transporter transmembrane" evidence="6">
    <location>
        <begin position="3"/>
        <end position="155"/>
    </location>
</feature>
<dbReference type="EMBL" id="JBHSXQ010000006">
    <property type="protein sequence ID" value="MFC6906950.1"/>
    <property type="molecule type" value="Genomic_DNA"/>
</dbReference>
<protein>
    <submittedName>
        <fullName evidence="7">ABC transporter permease</fullName>
    </submittedName>
</protein>
<evidence type="ECO:0000256" key="4">
    <source>
        <dbReference type="ARBA" id="ARBA00023136"/>
    </source>
</evidence>
<name>A0ABD5V691_9EURY</name>
<reference evidence="7 8" key="1">
    <citation type="journal article" date="2019" name="Int. J. Syst. Evol. Microbiol.">
        <title>The Global Catalogue of Microorganisms (GCM) 10K type strain sequencing project: providing services to taxonomists for standard genome sequencing and annotation.</title>
        <authorList>
            <consortium name="The Broad Institute Genomics Platform"/>
            <consortium name="The Broad Institute Genome Sequencing Center for Infectious Disease"/>
            <person name="Wu L."/>
            <person name="Ma J."/>
        </authorList>
    </citation>
    <scope>NUCLEOTIDE SEQUENCE [LARGE SCALE GENOMIC DNA]</scope>
    <source>
        <strain evidence="7 8">CGMCC 1.3240</strain>
    </source>
</reference>
<dbReference type="Pfam" id="PF01061">
    <property type="entry name" value="ABC2_membrane"/>
    <property type="match status" value="1"/>
</dbReference>
<comment type="caution">
    <text evidence="7">The sequence shown here is derived from an EMBL/GenBank/DDBJ whole genome shotgun (WGS) entry which is preliminary data.</text>
</comment>
<keyword evidence="3 5" id="KW-1133">Transmembrane helix</keyword>
<dbReference type="Proteomes" id="UP001596312">
    <property type="component" value="Unassembled WGS sequence"/>
</dbReference>
<sequence length="227" mass="24769">MGQFVFFAMVFFGGQAVAGPTFSDSIEALIIGYFLWTLSGQSYQGVVTIITREASWGTLERHFISPFGFGPVLLAKVAARVLRVVVVSLIVLVLMMLLTWTWLDMHVLTVVPILTLSILSVIGLGFAMGGLAVLYKQIDSITALFNFILIGLIGAPVLNVEWLRAFPLVQGSAMLQEAITDGIRIWEFDLVALGILGAVAVGYFVIGFLGFYITQRRARNLGVLGDY</sequence>
<evidence type="ECO:0000259" key="6">
    <source>
        <dbReference type="Pfam" id="PF01061"/>
    </source>
</evidence>
<dbReference type="GO" id="GO:0016020">
    <property type="term" value="C:membrane"/>
    <property type="evidence" value="ECO:0007669"/>
    <property type="project" value="UniProtKB-SubCell"/>
</dbReference>
<keyword evidence="8" id="KW-1185">Reference proteome</keyword>
<evidence type="ECO:0000256" key="5">
    <source>
        <dbReference type="SAM" id="Phobius"/>
    </source>
</evidence>
<evidence type="ECO:0000256" key="2">
    <source>
        <dbReference type="ARBA" id="ARBA00022692"/>
    </source>
</evidence>
<organism evidence="7 8">
    <name type="scientific">Halalkalicoccus tibetensis</name>
    <dbReference type="NCBI Taxonomy" id="175632"/>
    <lineage>
        <taxon>Archaea</taxon>
        <taxon>Methanobacteriati</taxon>
        <taxon>Methanobacteriota</taxon>
        <taxon>Stenosarchaea group</taxon>
        <taxon>Halobacteria</taxon>
        <taxon>Halobacteriales</taxon>
        <taxon>Halococcaceae</taxon>
        <taxon>Halalkalicoccus</taxon>
    </lineage>
</organism>
<dbReference type="PANTHER" id="PTHR43229:SF6">
    <property type="entry name" value="ABC-TYPE MULTIDRUG TRANSPORT SYSTEM, PERMEASE COMPONENT"/>
    <property type="match status" value="1"/>
</dbReference>
<feature type="transmembrane region" description="Helical" evidence="5">
    <location>
        <begin position="81"/>
        <end position="103"/>
    </location>
</feature>